<evidence type="ECO:0000256" key="11">
    <source>
        <dbReference type="ARBA" id="ARBA00023170"/>
    </source>
</evidence>
<accession>A0A7D5ZHS5</accession>
<dbReference type="SUPFAM" id="SSF56935">
    <property type="entry name" value="Porins"/>
    <property type="match status" value="1"/>
</dbReference>
<comment type="subcellular location">
    <subcellularLocation>
        <location evidence="1 13">Cell outer membrane</location>
        <topology evidence="1 13">Multi-pass membrane protein</topology>
    </subcellularLocation>
</comment>
<proteinExistence type="inferred from homology"/>
<evidence type="ECO:0000256" key="2">
    <source>
        <dbReference type="ARBA" id="ARBA00009810"/>
    </source>
</evidence>
<dbReference type="InterPro" id="IPR039426">
    <property type="entry name" value="TonB-dep_rcpt-like"/>
</dbReference>
<dbReference type="PANTHER" id="PTHR32552:SF81">
    <property type="entry name" value="TONB-DEPENDENT OUTER MEMBRANE RECEPTOR"/>
    <property type="match status" value="1"/>
</dbReference>
<dbReference type="Proteomes" id="UP000510822">
    <property type="component" value="Chromosome"/>
</dbReference>
<dbReference type="InterPro" id="IPR012910">
    <property type="entry name" value="Plug_dom"/>
</dbReference>
<feature type="signal peptide" evidence="15">
    <location>
        <begin position="1"/>
        <end position="27"/>
    </location>
</feature>
<dbReference type="Pfam" id="PF07715">
    <property type="entry name" value="Plug"/>
    <property type="match status" value="1"/>
</dbReference>
<evidence type="ECO:0000256" key="15">
    <source>
        <dbReference type="SAM" id="SignalP"/>
    </source>
</evidence>
<feature type="domain" description="TonB-dependent receptor plug" evidence="17">
    <location>
        <begin position="47"/>
        <end position="154"/>
    </location>
</feature>
<keyword evidence="19" id="KW-1185">Reference proteome</keyword>
<dbReference type="Gene3D" id="2.170.130.10">
    <property type="entry name" value="TonB-dependent receptor, plug domain"/>
    <property type="match status" value="1"/>
</dbReference>
<dbReference type="PANTHER" id="PTHR32552">
    <property type="entry name" value="FERRICHROME IRON RECEPTOR-RELATED"/>
    <property type="match status" value="1"/>
</dbReference>
<keyword evidence="11 18" id="KW-0675">Receptor</keyword>
<keyword evidence="12 13" id="KW-0998">Cell outer membrane</keyword>
<organism evidence="18 19">
    <name type="scientific">Chitinibacter fontanus</name>
    <dbReference type="NCBI Taxonomy" id="1737446"/>
    <lineage>
        <taxon>Bacteria</taxon>
        <taxon>Pseudomonadati</taxon>
        <taxon>Pseudomonadota</taxon>
        <taxon>Betaproteobacteria</taxon>
        <taxon>Neisseriales</taxon>
        <taxon>Chitinibacteraceae</taxon>
        <taxon>Chitinibacter</taxon>
    </lineage>
</organism>
<evidence type="ECO:0000256" key="7">
    <source>
        <dbReference type="ARBA" id="ARBA00023004"/>
    </source>
</evidence>
<keyword evidence="15" id="KW-0732">Signal</keyword>
<feature type="chain" id="PRO_5028945002" evidence="15">
    <location>
        <begin position="28"/>
        <end position="701"/>
    </location>
</feature>
<evidence type="ECO:0000256" key="14">
    <source>
        <dbReference type="RuleBase" id="RU003357"/>
    </source>
</evidence>
<keyword evidence="7" id="KW-0408">Iron</keyword>
<dbReference type="KEGG" id="cfon:HZU75_03940"/>
<protein>
    <submittedName>
        <fullName evidence="18">TonB-dependent receptor</fullName>
    </submittedName>
</protein>
<dbReference type="AlphaFoldDB" id="A0A7D5ZHS5"/>
<evidence type="ECO:0000256" key="13">
    <source>
        <dbReference type="PROSITE-ProRule" id="PRU01360"/>
    </source>
</evidence>
<keyword evidence="4 13" id="KW-1134">Transmembrane beta strand</keyword>
<evidence type="ECO:0000256" key="9">
    <source>
        <dbReference type="ARBA" id="ARBA00023077"/>
    </source>
</evidence>
<dbReference type="GO" id="GO:0009279">
    <property type="term" value="C:cell outer membrane"/>
    <property type="evidence" value="ECO:0007669"/>
    <property type="project" value="UniProtKB-SubCell"/>
</dbReference>
<evidence type="ECO:0000256" key="4">
    <source>
        <dbReference type="ARBA" id="ARBA00022452"/>
    </source>
</evidence>
<evidence type="ECO:0000256" key="3">
    <source>
        <dbReference type="ARBA" id="ARBA00022448"/>
    </source>
</evidence>
<feature type="domain" description="TonB-dependent receptor-like beta-barrel" evidence="16">
    <location>
        <begin position="375"/>
        <end position="651"/>
    </location>
</feature>
<dbReference type="GO" id="GO:0006826">
    <property type="term" value="P:iron ion transport"/>
    <property type="evidence" value="ECO:0007669"/>
    <property type="project" value="UniProtKB-KW"/>
</dbReference>
<evidence type="ECO:0000313" key="18">
    <source>
        <dbReference type="EMBL" id="QLI80750.1"/>
    </source>
</evidence>
<evidence type="ECO:0000313" key="19">
    <source>
        <dbReference type="Proteomes" id="UP000510822"/>
    </source>
</evidence>
<evidence type="ECO:0000256" key="12">
    <source>
        <dbReference type="ARBA" id="ARBA00023237"/>
    </source>
</evidence>
<sequence>MSNLPTWALRTSVCAVLATLGPQPAFANEVTQLDEIVVTATREATPLAKAPISIGKVNEKTIAETKPTFIGQVLDKIPGVHMTDLGNEQHNLSIRQPMTYSAVYQYLEDGVPIRPVGIFNHNALYEINLPGSDGIEVVKGPASSLYGSNAVGGAVNFTTAAPSAELTWNVAGQLSSEGYRRVDAGLSNSWGDTGLRIAGYSATRGESWQDYNAMDKTGVTARLDHWLSDALLWKSVLTYSKLDTDMPGSLNESDYNARPGYSYQTFTTRQVEALRASTSLAGELNAGGFSSATLYYRDNSTYQLPSYLIFNTGPNSASGRTTDNTFTSLGLSAFHRQQWGDLKLTVGGLIEASPNDQRETNLSIVRDPKTGKYLSYKTGSVRRDYRVDLGNQAVFADANYQITRGLGVNGALRYDRVSYDFTNHLTPSATTGAASQKQSFADVSPKIGFTWDAAKNVFVYGGYSQGFTPPEVGALFSSASVPNLQSASFDQFELGARFSPLAGVKIDAAIYRLDGEDELVNYSIVPGKSEPRNAGKTRHEGIELGLDWALSNQWSTKLAGQYARHVYREYRPSPVENYAGKDIPAAPQWQGTLEIAYKPLTNIRIALETTYLGQYWMDNSNTVEYKGHTLFNLRGEYQQHGWTVWAQALNLSNAHYADIAASSYKGVGAHNGDTQDTYSPGAPRSFFVGIAYAFDGKGAGR</sequence>
<dbReference type="RefSeq" id="WP_180307884.1">
    <property type="nucleotide sequence ID" value="NZ_CP058952.1"/>
</dbReference>
<dbReference type="EMBL" id="CP058952">
    <property type="protein sequence ID" value="QLI80750.1"/>
    <property type="molecule type" value="Genomic_DNA"/>
</dbReference>
<evidence type="ECO:0000256" key="1">
    <source>
        <dbReference type="ARBA" id="ARBA00004571"/>
    </source>
</evidence>
<reference evidence="18 19" key="1">
    <citation type="journal article" date="2016" name="Int. J. Syst. Evol. Microbiol.">
        <title>Chitinibacter fontanus sp. nov., isolated from a spring.</title>
        <authorList>
            <person name="Sheu S.Y."/>
            <person name="Li Y.S."/>
            <person name="Young C.C."/>
            <person name="Chen W.M."/>
        </authorList>
    </citation>
    <scope>NUCLEOTIDE SEQUENCE [LARGE SCALE GENOMIC DNA]</scope>
    <source>
        <strain evidence="18 19">STM-7</strain>
    </source>
</reference>
<dbReference type="PROSITE" id="PS52016">
    <property type="entry name" value="TONB_DEPENDENT_REC_3"/>
    <property type="match status" value="1"/>
</dbReference>
<keyword evidence="3 13" id="KW-0813">Transport</keyword>
<gene>
    <name evidence="18" type="ORF">HZU75_03940</name>
</gene>
<keyword evidence="10 13" id="KW-0472">Membrane</keyword>
<evidence type="ECO:0000256" key="10">
    <source>
        <dbReference type="ARBA" id="ARBA00023136"/>
    </source>
</evidence>
<keyword evidence="5" id="KW-0410">Iron transport</keyword>
<keyword evidence="9 14" id="KW-0798">TonB box</keyword>
<dbReference type="InterPro" id="IPR036942">
    <property type="entry name" value="Beta-barrel_TonB_sf"/>
</dbReference>
<dbReference type="InterPro" id="IPR037066">
    <property type="entry name" value="Plug_dom_sf"/>
</dbReference>
<name>A0A7D5ZHS5_9NEIS</name>
<dbReference type="Pfam" id="PF00593">
    <property type="entry name" value="TonB_dep_Rec_b-barrel"/>
    <property type="match status" value="1"/>
</dbReference>
<dbReference type="Gene3D" id="2.40.170.20">
    <property type="entry name" value="TonB-dependent receptor, beta-barrel domain"/>
    <property type="match status" value="1"/>
</dbReference>
<evidence type="ECO:0000256" key="6">
    <source>
        <dbReference type="ARBA" id="ARBA00022692"/>
    </source>
</evidence>
<evidence type="ECO:0000259" key="16">
    <source>
        <dbReference type="Pfam" id="PF00593"/>
    </source>
</evidence>
<evidence type="ECO:0000259" key="17">
    <source>
        <dbReference type="Pfam" id="PF07715"/>
    </source>
</evidence>
<comment type="similarity">
    <text evidence="2 13 14">Belongs to the TonB-dependent receptor family.</text>
</comment>
<evidence type="ECO:0000256" key="5">
    <source>
        <dbReference type="ARBA" id="ARBA00022496"/>
    </source>
</evidence>
<keyword evidence="6 13" id="KW-0812">Transmembrane</keyword>
<evidence type="ECO:0000256" key="8">
    <source>
        <dbReference type="ARBA" id="ARBA00023065"/>
    </source>
</evidence>
<dbReference type="InterPro" id="IPR000531">
    <property type="entry name" value="Beta-barrel_TonB"/>
</dbReference>
<keyword evidence="8" id="KW-0406">Ion transport</keyword>